<dbReference type="SMART" id="SM00066">
    <property type="entry name" value="GAL4"/>
    <property type="match status" value="1"/>
</dbReference>
<dbReference type="PANTHER" id="PTHR31668:SF28">
    <property type="entry name" value="ZN(II)2CYS6 TRANSCRIPTION FACTOR (EUROFUNG)"/>
    <property type="match status" value="1"/>
</dbReference>
<dbReference type="AlphaFoldDB" id="A0AA97P5T3"/>
<dbReference type="PANTHER" id="PTHR31668">
    <property type="entry name" value="GLUCOSE TRANSPORT TRANSCRIPTION REGULATOR RGT1-RELATED-RELATED"/>
    <property type="match status" value="1"/>
</dbReference>
<dbReference type="SUPFAM" id="SSF57701">
    <property type="entry name" value="Zn2/Cys6 DNA-binding domain"/>
    <property type="match status" value="1"/>
</dbReference>
<evidence type="ECO:0000313" key="5">
    <source>
        <dbReference type="EMBL" id="ELQ42222.1"/>
    </source>
</evidence>
<dbReference type="CDD" id="cd00067">
    <property type="entry name" value="GAL4"/>
    <property type="match status" value="1"/>
</dbReference>
<dbReference type="PROSITE" id="PS50048">
    <property type="entry name" value="ZN2_CY6_FUNGAL_2"/>
    <property type="match status" value="1"/>
</dbReference>
<protein>
    <recommendedName>
        <fullName evidence="4">Zn(2)-C6 fungal-type domain-containing protein</fullName>
    </recommendedName>
</protein>
<dbReference type="GO" id="GO:0006351">
    <property type="term" value="P:DNA-templated transcription"/>
    <property type="evidence" value="ECO:0007669"/>
    <property type="project" value="InterPro"/>
</dbReference>
<keyword evidence="2" id="KW-0539">Nucleus</keyword>
<gene>
    <name evidence="5" type="ORF">OOU_Y34scaffold00224g36</name>
</gene>
<feature type="region of interest" description="Disordered" evidence="3">
    <location>
        <begin position="116"/>
        <end position="157"/>
    </location>
</feature>
<dbReference type="InterPro" id="IPR007219">
    <property type="entry name" value="XnlR_reg_dom"/>
</dbReference>
<dbReference type="Pfam" id="PF04082">
    <property type="entry name" value="Fungal_trans"/>
    <property type="match status" value="1"/>
</dbReference>
<proteinExistence type="predicted"/>
<dbReference type="Proteomes" id="UP000011086">
    <property type="component" value="Unassembled WGS sequence"/>
</dbReference>
<dbReference type="InterPro" id="IPR036864">
    <property type="entry name" value="Zn2-C6_fun-type_DNA-bd_sf"/>
</dbReference>
<dbReference type="Gene3D" id="4.10.240.10">
    <property type="entry name" value="Zn(2)-C6 fungal-type DNA-binding domain"/>
    <property type="match status" value="1"/>
</dbReference>
<feature type="region of interest" description="Disordered" evidence="3">
    <location>
        <begin position="1"/>
        <end position="62"/>
    </location>
</feature>
<feature type="compositionally biased region" description="Low complexity" evidence="3">
    <location>
        <begin position="124"/>
        <end position="133"/>
    </location>
</feature>
<dbReference type="InterPro" id="IPR001138">
    <property type="entry name" value="Zn2Cys6_DnaBD"/>
</dbReference>
<evidence type="ECO:0000256" key="3">
    <source>
        <dbReference type="SAM" id="MobiDB-lite"/>
    </source>
</evidence>
<dbReference type="InterPro" id="IPR050797">
    <property type="entry name" value="Carb_Metab_Trans_Reg"/>
</dbReference>
<evidence type="ECO:0000256" key="2">
    <source>
        <dbReference type="ARBA" id="ARBA00023242"/>
    </source>
</evidence>
<feature type="region of interest" description="Disordered" evidence="3">
    <location>
        <begin position="398"/>
        <end position="426"/>
    </location>
</feature>
<evidence type="ECO:0000256" key="1">
    <source>
        <dbReference type="ARBA" id="ARBA00022723"/>
    </source>
</evidence>
<dbReference type="Pfam" id="PF00172">
    <property type="entry name" value="Zn_clus"/>
    <property type="match status" value="1"/>
</dbReference>
<dbReference type="EMBL" id="JH793826">
    <property type="protein sequence ID" value="ELQ42222.1"/>
    <property type="molecule type" value="Genomic_DNA"/>
</dbReference>
<dbReference type="GO" id="GO:0003677">
    <property type="term" value="F:DNA binding"/>
    <property type="evidence" value="ECO:0007669"/>
    <property type="project" value="InterPro"/>
</dbReference>
<feature type="domain" description="Zn(2)-C6 fungal-type" evidence="4">
    <location>
        <begin position="64"/>
        <end position="93"/>
    </location>
</feature>
<dbReference type="GO" id="GO:0000981">
    <property type="term" value="F:DNA-binding transcription factor activity, RNA polymerase II-specific"/>
    <property type="evidence" value="ECO:0007669"/>
    <property type="project" value="InterPro"/>
</dbReference>
<feature type="region of interest" description="Disordered" evidence="3">
    <location>
        <begin position="599"/>
        <end position="618"/>
    </location>
</feature>
<keyword evidence="1" id="KW-0479">Metal-binding</keyword>
<organism evidence="5">
    <name type="scientific">Pyricularia oryzae (strain Y34)</name>
    <name type="common">Rice blast fungus</name>
    <name type="synonym">Magnaporthe oryzae</name>
    <dbReference type="NCBI Taxonomy" id="1143189"/>
    <lineage>
        <taxon>Eukaryota</taxon>
        <taxon>Fungi</taxon>
        <taxon>Dikarya</taxon>
        <taxon>Ascomycota</taxon>
        <taxon>Pezizomycotina</taxon>
        <taxon>Sordariomycetes</taxon>
        <taxon>Sordariomycetidae</taxon>
        <taxon>Magnaporthales</taxon>
        <taxon>Pyriculariaceae</taxon>
        <taxon>Pyricularia</taxon>
    </lineage>
</organism>
<evidence type="ECO:0000259" key="4">
    <source>
        <dbReference type="PROSITE" id="PS50048"/>
    </source>
</evidence>
<feature type="compositionally biased region" description="Basic and acidic residues" evidence="3">
    <location>
        <begin position="1"/>
        <end position="11"/>
    </location>
</feature>
<dbReference type="PROSITE" id="PS00463">
    <property type="entry name" value="ZN2_CY6_FUNGAL_1"/>
    <property type="match status" value="1"/>
</dbReference>
<accession>A0AA97P5T3</accession>
<dbReference type="CDD" id="cd12148">
    <property type="entry name" value="fungal_TF_MHR"/>
    <property type="match status" value="1"/>
</dbReference>
<reference evidence="5" key="1">
    <citation type="journal article" date="2012" name="PLoS Genet.">
        <title>Comparative analysis of the genomes of two field isolates of the rice blast fungus Magnaporthe oryzae.</title>
        <authorList>
            <person name="Xue M."/>
            <person name="Yang J."/>
            <person name="Li Z."/>
            <person name="Hu S."/>
            <person name="Yao N."/>
            <person name="Dean R.A."/>
            <person name="Zhao W."/>
            <person name="Shen M."/>
            <person name="Zhang H."/>
            <person name="Li C."/>
            <person name="Liu L."/>
            <person name="Cao L."/>
            <person name="Xu X."/>
            <person name="Xing Y."/>
            <person name="Hsiang T."/>
            <person name="Zhang Z."/>
            <person name="Xu J.R."/>
            <person name="Peng Y.L."/>
        </authorList>
    </citation>
    <scope>NUCLEOTIDE SEQUENCE</scope>
    <source>
        <strain evidence="5">Y34</strain>
    </source>
</reference>
<name>A0AA97P5T3_PYRO3</name>
<dbReference type="GO" id="GO:0008270">
    <property type="term" value="F:zinc ion binding"/>
    <property type="evidence" value="ECO:0007669"/>
    <property type="project" value="InterPro"/>
</dbReference>
<sequence>MAERVERRRPSTEPANNEPRDKAPQAEQLPVPEDNGNEEDPSNIAAAADAANRSSKRGKIGRRACDGCKVRKIRCSELPPCERCIKVGIACTFNHVQALRGPRSLREKTIRRIKTVQEAPSAGQQQQQQQQQQQHHHQQHHHAADEPALSTSPNQQKSPTTLLSTLVYLLCTYRLRLFSVWPIVAVEEVMAELHRNAQDLSTYALANAIAAATVAQLKLDGDGQTPSSATLEAEARRARRAIIDGQGDDDDEEPLTSLDSLRTTFFLHIYHENQKPGGAKSLMYLREAITIAQMMRLHDEASYAGSSGPEQMMRRRILWLLFVTERGVAVLHGLPIVLNPSPNARFPSLGGFGDRKRAGEEDKDDEAHILPAFRKLIDLFWIFDRSGAFDMLGESGGINSPTRQAGPAGTPTGAVSDAAETPPAESNSNKLQRCFALLRQHQFHEDQQAEANASDAGVDPLGDVQRADVLVTQLWMQAVLWKLLLRRRPQHRQPEALVHTQPLQIATDLIRIVDCLPVAALESHGPTMELKIFDIASAVVDQLSMSSNARALWDNGRGSAEGILSELQRILSGCRGGNPKLLALLRAKIASQKGTAGQDRCLVDQGSGSRHSSRAGTLFEHHGPSPSLGHGQVLTYQESLQGRVRDAFDSSSRSQLYAPVGQGLHMTQVSAGDMLLGMSNDVEGLQVPIDGMVDSGAALFAELASNGGFMWDASLSSDRIGIWPACVPN</sequence>